<dbReference type="InterPro" id="IPR039886">
    <property type="entry name" value="BTBD10/KCTD20"/>
</dbReference>
<dbReference type="PANTHER" id="PTHR21637">
    <property type="entry name" value="BTB/POZ DOMAIN-CONTAINING PROTEIN 10-RELATED"/>
    <property type="match status" value="1"/>
</dbReference>
<dbReference type="InterPro" id="IPR011047">
    <property type="entry name" value="Quinoprotein_ADH-like_sf"/>
</dbReference>
<reference evidence="1" key="1">
    <citation type="submission" date="2021-02" db="EMBL/GenBank/DDBJ databases">
        <authorList>
            <person name="Nowell W R."/>
        </authorList>
    </citation>
    <scope>NUCLEOTIDE SEQUENCE</scope>
</reference>
<feature type="non-terminal residue" evidence="1">
    <location>
        <position position="1"/>
    </location>
</feature>
<organism evidence="1 2">
    <name type="scientific">Rotaria magnacalcarata</name>
    <dbReference type="NCBI Taxonomy" id="392030"/>
    <lineage>
        <taxon>Eukaryota</taxon>
        <taxon>Metazoa</taxon>
        <taxon>Spiralia</taxon>
        <taxon>Gnathifera</taxon>
        <taxon>Rotifera</taxon>
        <taxon>Eurotatoria</taxon>
        <taxon>Bdelloidea</taxon>
        <taxon>Philodinida</taxon>
        <taxon>Philodinidae</taxon>
        <taxon>Rotaria</taxon>
    </lineage>
</organism>
<dbReference type="PANTHER" id="PTHR21637:SF0">
    <property type="entry name" value="AT10158P"/>
    <property type="match status" value="1"/>
</dbReference>
<protein>
    <submittedName>
        <fullName evidence="1">Uncharacterized protein</fullName>
    </submittedName>
</protein>
<dbReference type="GO" id="GO:0005737">
    <property type="term" value="C:cytoplasm"/>
    <property type="evidence" value="ECO:0007669"/>
    <property type="project" value="TreeGrafter"/>
</dbReference>
<keyword evidence="2" id="KW-1185">Reference proteome</keyword>
<proteinExistence type="predicted"/>
<dbReference type="Proteomes" id="UP000663866">
    <property type="component" value="Unassembled WGS sequence"/>
</dbReference>
<name>A0A820PQ00_9BILA</name>
<dbReference type="EMBL" id="CAJOBG010041132">
    <property type="protein sequence ID" value="CAF4406202.1"/>
    <property type="molecule type" value="Genomic_DNA"/>
</dbReference>
<evidence type="ECO:0000313" key="1">
    <source>
        <dbReference type="EMBL" id="CAF4406202.1"/>
    </source>
</evidence>
<comment type="caution">
    <text evidence="1">The sequence shown here is derived from an EMBL/GenBank/DDBJ whole genome shotgun (WGS) entry which is preliminary data.</text>
</comment>
<sequence>MSWEKEEAKSRHVDFQCVRSRSVNSLFDSNDDNSNNGLLLPFLEAAQNQMIPPPPSPRELFPALPSFSSSGLLSDWDELKASFNVNFTSHVIYVISLDGKITAIDVRRKGHQVWIADMGSPLVDSTISKIEILRDSKSTRLVPSLVGGLYRLYDDNENMEPLPFDVESLLNTSFQIQDELVMTGGKSVDTIGLDLQTGKTIYSFAKDDGTPTASDSSTCSASMLIIKRIKQTVRARCMRSGNEKWNFRQFEYIYVPSSDKILEQIDNHSEQP</sequence>
<accession>A0A820PQ00</accession>
<dbReference type="InterPro" id="IPR015943">
    <property type="entry name" value="WD40/YVTN_repeat-like_dom_sf"/>
</dbReference>
<gene>
    <name evidence="1" type="ORF">OVN521_LOCUS35175</name>
</gene>
<dbReference type="Gene3D" id="2.130.10.10">
    <property type="entry name" value="YVTN repeat-like/Quinoprotein amine dehydrogenase"/>
    <property type="match status" value="1"/>
</dbReference>
<dbReference type="GO" id="GO:0042327">
    <property type="term" value="P:positive regulation of phosphorylation"/>
    <property type="evidence" value="ECO:0007669"/>
    <property type="project" value="TreeGrafter"/>
</dbReference>
<dbReference type="SUPFAM" id="SSF50998">
    <property type="entry name" value="Quinoprotein alcohol dehydrogenase-like"/>
    <property type="match status" value="1"/>
</dbReference>
<dbReference type="AlphaFoldDB" id="A0A820PQ00"/>
<evidence type="ECO:0000313" key="2">
    <source>
        <dbReference type="Proteomes" id="UP000663866"/>
    </source>
</evidence>